<keyword evidence="3" id="KW-1185">Reference proteome</keyword>
<feature type="transmembrane region" description="Helical" evidence="1">
    <location>
        <begin position="12"/>
        <end position="28"/>
    </location>
</feature>
<name>A0A2L1GKI3_9BACT</name>
<reference evidence="2 3" key="1">
    <citation type="journal article" date="2018" name="MBio">
        <title>Insights into the evolution of host association through the isolation and characterization of a novel human periodontal pathobiont, Desulfobulbus oralis.</title>
        <authorList>
            <person name="Cross K.L."/>
            <person name="Chirania P."/>
            <person name="Xiong W."/>
            <person name="Beall C.J."/>
            <person name="Elkins J.G."/>
            <person name="Giannone R.J."/>
            <person name="Griffen A.L."/>
            <person name="Guss A.M."/>
            <person name="Hettich R.L."/>
            <person name="Joshi S.S."/>
            <person name="Mokrzan E.M."/>
            <person name="Martin R.K."/>
            <person name="Zhulin I.B."/>
            <person name="Leys E.J."/>
            <person name="Podar M."/>
        </authorList>
    </citation>
    <scope>NUCLEOTIDE SEQUENCE [LARGE SCALE GENOMIC DNA]</scope>
    <source>
        <strain evidence="2 3">ORNL</strain>
    </source>
</reference>
<keyword evidence="1" id="KW-1133">Transmembrane helix</keyword>
<protein>
    <submittedName>
        <fullName evidence="2">Uncharacterized protein</fullName>
    </submittedName>
</protein>
<dbReference type="KEGG" id="deo:CAY53_00425"/>
<dbReference type="Proteomes" id="UP000239867">
    <property type="component" value="Chromosome"/>
</dbReference>
<accession>A0A2L1GKI3</accession>
<organism evidence="2 3">
    <name type="scientific">Desulfobulbus oralis</name>
    <dbReference type="NCBI Taxonomy" id="1986146"/>
    <lineage>
        <taxon>Bacteria</taxon>
        <taxon>Pseudomonadati</taxon>
        <taxon>Thermodesulfobacteriota</taxon>
        <taxon>Desulfobulbia</taxon>
        <taxon>Desulfobulbales</taxon>
        <taxon>Desulfobulbaceae</taxon>
        <taxon>Desulfobulbus</taxon>
    </lineage>
</organism>
<proteinExistence type="predicted"/>
<evidence type="ECO:0000313" key="2">
    <source>
        <dbReference type="EMBL" id="AVD70137.1"/>
    </source>
</evidence>
<gene>
    <name evidence="2" type="ORF">CAY53_00425</name>
</gene>
<keyword evidence="1" id="KW-0812">Transmembrane</keyword>
<sequence length="76" mass="7828">MATGQDKLDVPFIAFVHFALIVVAIGQGQHGREQVKDISSGMKTIMLTACPTQAGARTATGLGADVHGLRPLAGPS</sequence>
<dbReference type="AlphaFoldDB" id="A0A2L1GKI3"/>
<evidence type="ECO:0000256" key="1">
    <source>
        <dbReference type="SAM" id="Phobius"/>
    </source>
</evidence>
<keyword evidence="1" id="KW-0472">Membrane</keyword>
<dbReference type="RefSeq" id="WP_104935462.1">
    <property type="nucleotide sequence ID" value="NZ_CP021255.1"/>
</dbReference>
<evidence type="ECO:0000313" key="3">
    <source>
        <dbReference type="Proteomes" id="UP000239867"/>
    </source>
</evidence>
<dbReference type="EMBL" id="CP021255">
    <property type="protein sequence ID" value="AVD70137.1"/>
    <property type="molecule type" value="Genomic_DNA"/>
</dbReference>